<feature type="transmembrane region" description="Helical" evidence="1">
    <location>
        <begin position="49"/>
        <end position="69"/>
    </location>
</feature>
<dbReference type="AlphaFoldDB" id="A0A5M3M9Z6"/>
<keyword evidence="3" id="KW-1185">Reference proteome</keyword>
<evidence type="ECO:0000256" key="1">
    <source>
        <dbReference type="SAM" id="Phobius"/>
    </source>
</evidence>
<keyword evidence="1" id="KW-0472">Membrane</keyword>
<dbReference type="GeneID" id="19204004"/>
<keyword evidence="1" id="KW-1133">Transmembrane helix</keyword>
<dbReference type="Proteomes" id="UP000053558">
    <property type="component" value="Unassembled WGS sequence"/>
</dbReference>
<gene>
    <name evidence="2" type="ORF">CONPUDRAFT_158933</name>
</gene>
<dbReference type="KEGG" id="cput:CONPUDRAFT_158933"/>
<reference evidence="3" key="1">
    <citation type="journal article" date="2012" name="Science">
        <title>The Paleozoic origin of enzymatic lignin decomposition reconstructed from 31 fungal genomes.</title>
        <authorList>
            <person name="Floudas D."/>
            <person name="Binder M."/>
            <person name="Riley R."/>
            <person name="Barry K."/>
            <person name="Blanchette R.A."/>
            <person name="Henrissat B."/>
            <person name="Martinez A.T."/>
            <person name="Otillar R."/>
            <person name="Spatafora J.W."/>
            <person name="Yadav J.S."/>
            <person name="Aerts A."/>
            <person name="Benoit I."/>
            <person name="Boyd A."/>
            <person name="Carlson A."/>
            <person name="Copeland A."/>
            <person name="Coutinho P.M."/>
            <person name="de Vries R.P."/>
            <person name="Ferreira P."/>
            <person name="Findley K."/>
            <person name="Foster B."/>
            <person name="Gaskell J."/>
            <person name="Glotzer D."/>
            <person name="Gorecki P."/>
            <person name="Heitman J."/>
            <person name="Hesse C."/>
            <person name="Hori C."/>
            <person name="Igarashi K."/>
            <person name="Jurgens J.A."/>
            <person name="Kallen N."/>
            <person name="Kersten P."/>
            <person name="Kohler A."/>
            <person name="Kuees U."/>
            <person name="Kumar T.K.A."/>
            <person name="Kuo A."/>
            <person name="LaButti K."/>
            <person name="Larrondo L.F."/>
            <person name="Lindquist E."/>
            <person name="Ling A."/>
            <person name="Lombard V."/>
            <person name="Lucas S."/>
            <person name="Lundell T."/>
            <person name="Martin R."/>
            <person name="McLaughlin D.J."/>
            <person name="Morgenstern I."/>
            <person name="Morin E."/>
            <person name="Murat C."/>
            <person name="Nagy L.G."/>
            <person name="Nolan M."/>
            <person name="Ohm R.A."/>
            <person name="Patyshakuliyeva A."/>
            <person name="Rokas A."/>
            <person name="Ruiz-Duenas F.J."/>
            <person name="Sabat G."/>
            <person name="Salamov A."/>
            <person name="Samejima M."/>
            <person name="Schmutz J."/>
            <person name="Slot J.C."/>
            <person name="St John F."/>
            <person name="Stenlid J."/>
            <person name="Sun H."/>
            <person name="Sun S."/>
            <person name="Syed K."/>
            <person name="Tsang A."/>
            <person name="Wiebenga A."/>
            <person name="Young D."/>
            <person name="Pisabarro A."/>
            <person name="Eastwood D.C."/>
            <person name="Martin F."/>
            <person name="Cullen D."/>
            <person name="Grigoriev I.V."/>
            <person name="Hibbett D.S."/>
        </authorList>
    </citation>
    <scope>NUCLEOTIDE SEQUENCE [LARGE SCALE GENOMIC DNA]</scope>
    <source>
        <strain evidence="3">RWD-64-598 SS2</strain>
    </source>
</reference>
<comment type="caution">
    <text evidence="2">The sequence shown here is derived from an EMBL/GenBank/DDBJ whole genome shotgun (WGS) entry which is preliminary data.</text>
</comment>
<sequence>MSKTDFTLHSCWRFEISLSDDGHVKDSKENAKISRSTDRFLVLLVRDNVVYFVLAFVGIGSNAVAFTPSLEEPSLGTAVFCVFNIILYNGVITMIGPWMVLNIRRQDAKDTKGDTTLNTHIDSLRFAESSSATVAET</sequence>
<dbReference type="EMBL" id="JH711588">
    <property type="protein sequence ID" value="EIW75471.1"/>
    <property type="molecule type" value="Genomic_DNA"/>
</dbReference>
<feature type="transmembrane region" description="Helical" evidence="1">
    <location>
        <begin position="75"/>
        <end position="101"/>
    </location>
</feature>
<evidence type="ECO:0000313" key="3">
    <source>
        <dbReference type="Proteomes" id="UP000053558"/>
    </source>
</evidence>
<proteinExistence type="predicted"/>
<accession>A0A5M3M9Z6</accession>
<dbReference type="RefSeq" id="XP_007774193.1">
    <property type="nucleotide sequence ID" value="XM_007776003.1"/>
</dbReference>
<name>A0A5M3M9Z6_CONPW</name>
<organism evidence="2 3">
    <name type="scientific">Coniophora puteana (strain RWD-64-598)</name>
    <name type="common">Brown rot fungus</name>
    <dbReference type="NCBI Taxonomy" id="741705"/>
    <lineage>
        <taxon>Eukaryota</taxon>
        <taxon>Fungi</taxon>
        <taxon>Dikarya</taxon>
        <taxon>Basidiomycota</taxon>
        <taxon>Agaricomycotina</taxon>
        <taxon>Agaricomycetes</taxon>
        <taxon>Agaricomycetidae</taxon>
        <taxon>Boletales</taxon>
        <taxon>Coniophorineae</taxon>
        <taxon>Coniophoraceae</taxon>
        <taxon>Coniophora</taxon>
    </lineage>
</organism>
<evidence type="ECO:0000313" key="2">
    <source>
        <dbReference type="EMBL" id="EIW75471.1"/>
    </source>
</evidence>
<protein>
    <submittedName>
        <fullName evidence="2">Uncharacterized protein</fullName>
    </submittedName>
</protein>
<keyword evidence="1" id="KW-0812">Transmembrane</keyword>